<gene>
    <name evidence="4" type="ORF">MOST_29290</name>
</gene>
<feature type="domain" description="Phosphomevalonate dehydratase large subunit-like" evidence="3">
    <location>
        <begin position="1"/>
        <end position="393"/>
    </location>
</feature>
<dbReference type="CDD" id="cd01355">
    <property type="entry name" value="AcnX"/>
    <property type="match status" value="1"/>
</dbReference>
<organism evidence="4 5">
    <name type="scientific">Neomoorella stamsii</name>
    <dbReference type="NCBI Taxonomy" id="1266720"/>
    <lineage>
        <taxon>Bacteria</taxon>
        <taxon>Bacillati</taxon>
        <taxon>Bacillota</taxon>
        <taxon>Clostridia</taxon>
        <taxon>Neomoorellales</taxon>
        <taxon>Neomoorellaceae</taxon>
        <taxon>Neomoorella</taxon>
    </lineage>
</organism>
<dbReference type="InterPro" id="IPR015931">
    <property type="entry name" value="Acnase/IPM_dHydase_lsu_aba_1/3"/>
</dbReference>
<evidence type="ECO:0000313" key="5">
    <source>
        <dbReference type="Proteomes" id="UP000239430"/>
    </source>
</evidence>
<accession>A0A9X7J1Y2</accession>
<dbReference type="Pfam" id="PF04412">
    <property type="entry name" value="AcnX"/>
    <property type="match status" value="1"/>
</dbReference>
<dbReference type="InterPro" id="IPR007506">
    <property type="entry name" value="PMDh-L-like_dom"/>
</dbReference>
<evidence type="ECO:0000256" key="1">
    <source>
        <dbReference type="ARBA" id="ARBA00023004"/>
    </source>
</evidence>
<evidence type="ECO:0000313" key="4">
    <source>
        <dbReference type="EMBL" id="PRR70052.1"/>
    </source>
</evidence>
<dbReference type="EMBL" id="PVXL01000067">
    <property type="protein sequence ID" value="PRR70052.1"/>
    <property type="molecule type" value="Genomic_DNA"/>
</dbReference>
<reference evidence="4 5" key="1">
    <citation type="submission" date="2018-03" db="EMBL/GenBank/DDBJ databases">
        <title>Genome sequence of Moorella stamsii DSM 26217.</title>
        <authorList>
            <person name="Poehlein A."/>
            <person name="Daniel R."/>
        </authorList>
    </citation>
    <scope>NUCLEOTIDE SEQUENCE [LARGE SCALE GENOMIC DNA]</scope>
    <source>
        <strain evidence="5">DSM 26217</strain>
    </source>
</reference>
<dbReference type="InterPro" id="IPR036008">
    <property type="entry name" value="Aconitase_4Fe-4S_dom"/>
</dbReference>
<dbReference type="AlphaFoldDB" id="A0A9X7J1Y2"/>
<keyword evidence="2" id="KW-0456">Lyase</keyword>
<dbReference type="RefSeq" id="WP_054935433.1">
    <property type="nucleotide sequence ID" value="NZ_PVXL01000067.1"/>
</dbReference>
<evidence type="ECO:0000259" key="3">
    <source>
        <dbReference type="Pfam" id="PF04412"/>
    </source>
</evidence>
<keyword evidence="5" id="KW-1185">Reference proteome</keyword>
<dbReference type="Proteomes" id="UP000239430">
    <property type="component" value="Unassembled WGS sequence"/>
</dbReference>
<proteinExistence type="predicted"/>
<dbReference type="Gene3D" id="3.30.499.10">
    <property type="entry name" value="Aconitase, domain 3"/>
    <property type="match status" value="1"/>
</dbReference>
<keyword evidence="1" id="KW-0408">Iron</keyword>
<dbReference type="PANTHER" id="PTHR36577">
    <property type="entry name" value="DUF521 DOMAIN PROTEIN (AFU_ORTHOLOGUE AFUA_6G00490)"/>
    <property type="match status" value="1"/>
</dbReference>
<dbReference type="SUPFAM" id="SSF53732">
    <property type="entry name" value="Aconitase iron-sulfur domain"/>
    <property type="match status" value="1"/>
</dbReference>
<name>A0A9X7J1Y2_9FIRM</name>
<comment type="caution">
    <text evidence="4">The sequence shown here is derived from an EMBL/GenBank/DDBJ whole genome shotgun (WGS) entry which is preliminary data.</text>
</comment>
<sequence length="404" mass="43816">MILTDEEKRMLDGQYGDLVRKSMKILVALGEIYGAEKMLDINNVHSPGVSYRVAGDAGLNFVKDASVAGRFEVPVTLNTIGIDSENWEELGFPRCFALKQLELLQAYHTMGAISTYTCTPYLVGNIPLRGEHVAWGESSAIAFVNSVLGARTNREGGPSALAAGITGKVPAYGYHLDENRKGKYLFKVDIDLKTDRDFAVLGYFAGKIAGTDVPVFEGIKRRPTLENLKALSAAVASSGAVALYHIVGVTPEAPTTEAVIGKQEPIRFGKKEYEEVVAKFSLEGDIDFVVTGCPHCSINEVRRVAQLLAGKKVKADFWICTSRQVKTLADKMGYTEIIREAGAQIVCDTCPVLAPTSSKGYKKLVTNSAKLAHYAPGLWNLKTGLIEIEDCVEAAIKGYWGGKV</sequence>
<evidence type="ECO:0000256" key="2">
    <source>
        <dbReference type="ARBA" id="ARBA00023239"/>
    </source>
</evidence>
<dbReference type="GO" id="GO:0016829">
    <property type="term" value="F:lyase activity"/>
    <property type="evidence" value="ECO:0007669"/>
    <property type="project" value="UniProtKB-KW"/>
</dbReference>
<dbReference type="PANTHER" id="PTHR36577:SF3">
    <property type="entry name" value="DUF521 DOMAIN PROTEIN (AFU_ORTHOLOGUE AFUA_6G00490)"/>
    <property type="match status" value="1"/>
</dbReference>
<protein>
    <recommendedName>
        <fullName evidence="3">Phosphomevalonate dehydratase large subunit-like domain-containing protein</fullName>
    </recommendedName>
</protein>